<accession>A0A1M5XCV0</accession>
<sequence length="208" mass="24224">MDNTFLDFTEHLLNDKKPSIYFEIIFSDTKLSNEYPFKMLNDLKEVPQNLKYHPEGSVWNHTMLVIDRAAEVRKESKHEKSFMWAALLHDLGKKPTTRMKKGRIVSYDHDKVGKDLAIEFLKVLTKDDDLIKKVGALVRWHMSALFVVKDLPFGDLQSLVKEVPIDEIALLTISDRMGRGDMTEEKVMEENENIKIFIKKCNEVKEKL</sequence>
<evidence type="ECO:0000313" key="3">
    <source>
        <dbReference type="EMBL" id="SHH97675.1"/>
    </source>
</evidence>
<dbReference type="Pfam" id="PF01966">
    <property type="entry name" value="HD"/>
    <property type="match status" value="1"/>
</dbReference>
<keyword evidence="1" id="KW-0547">Nucleotide-binding</keyword>
<dbReference type="InterPro" id="IPR006674">
    <property type="entry name" value="HD_domain"/>
</dbReference>
<dbReference type="Gene3D" id="1.10.3090.10">
    <property type="entry name" value="cca-adding enzyme, domain 2"/>
    <property type="match status" value="1"/>
</dbReference>
<dbReference type="SUPFAM" id="SSF109604">
    <property type="entry name" value="HD-domain/PDEase-like"/>
    <property type="match status" value="1"/>
</dbReference>
<evidence type="ECO:0000313" key="4">
    <source>
        <dbReference type="Proteomes" id="UP000184447"/>
    </source>
</evidence>
<dbReference type="GO" id="GO:0000166">
    <property type="term" value="F:nucleotide binding"/>
    <property type="evidence" value="ECO:0007669"/>
    <property type="project" value="UniProtKB-KW"/>
</dbReference>
<dbReference type="AlphaFoldDB" id="A0A1M5XCV0"/>
<dbReference type="Proteomes" id="UP000184447">
    <property type="component" value="Unassembled WGS sequence"/>
</dbReference>
<evidence type="ECO:0000256" key="1">
    <source>
        <dbReference type="ARBA" id="ARBA00022741"/>
    </source>
</evidence>
<dbReference type="InterPro" id="IPR050124">
    <property type="entry name" value="tRNA_CCA-adding_enzyme"/>
</dbReference>
<dbReference type="CDD" id="cd00077">
    <property type="entry name" value="HDc"/>
    <property type="match status" value="1"/>
</dbReference>
<dbReference type="PANTHER" id="PTHR47545:SF2">
    <property type="entry name" value="CC-ADDING TRNA NUCLEOTIDYLTRANSFERASE"/>
    <property type="match status" value="1"/>
</dbReference>
<proteinExistence type="predicted"/>
<dbReference type="InterPro" id="IPR003607">
    <property type="entry name" value="HD/PDEase_dom"/>
</dbReference>
<organism evidence="3 4">
    <name type="scientific">Clostridium grantii DSM 8605</name>
    <dbReference type="NCBI Taxonomy" id="1121316"/>
    <lineage>
        <taxon>Bacteria</taxon>
        <taxon>Bacillati</taxon>
        <taxon>Bacillota</taxon>
        <taxon>Clostridia</taxon>
        <taxon>Eubacteriales</taxon>
        <taxon>Clostridiaceae</taxon>
        <taxon>Clostridium</taxon>
    </lineage>
</organism>
<keyword evidence="4" id="KW-1185">Reference proteome</keyword>
<dbReference type="InterPro" id="IPR006675">
    <property type="entry name" value="HDIG_dom"/>
</dbReference>
<evidence type="ECO:0000259" key="2">
    <source>
        <dbReference type="Pfam" id="PF01966"/>
    </source>
</evidence>
<dbReference type="EMBL" id="FQXM01000027">
    <property type="protein sequence ID" value="SHH97675.1"/>
    <property type="molecule type" value="Genomic_DNA"/>
</dbReference>
<dbReference type="OrthoDB" id="9805698at2"/>
<dbReference type="PANTHER" id="PTHR47545">
    <property type="entry name" value="MULTIFUNCTIONAL CCA PROTEIN"/>
    <property type="match status" value="1"/>
</dbReference>
<dbReference type="NCBIfam" id="TIGR00277">
    <property type="entry name" value="HDIG"/>
    <property type="match status" value="1"/>
</dbReference>
<gene>
    <name evidence="3" type="ORF">SAMN02745207_03559</name>
</gene>
<dbReference type="STRING" id="1121316.SAMN02745207_03559"/>
<reference evidence="3 4" key="1">
    <citation type="submission" date="2016-11" db="EMBL/GenBank/DDBJ databases">
        <authorList>
            <person name="Jaros S."/>
            <person name="Januszkiewicz K."/>
            <person name="Wedrychowicz H."/>
        </authorList>
    </citation>
    <scope>NUCLEOTIDE SEQUENCE [LARGE SCALE GENOMIC DNA]</scope>
    <source>
        <strain evidence="3 4">DSM 8605</strain>
    </source>
</reference>
<feature type="domain" description="HD" evidence="2">
    <location>
        <begin position="58"/>
        <end position="144"/>
    </location>
</feature>
<protein>
    <submittedName>
        <fullName evidence="3">HDIG domain-containing protein</fullName>
    </submittedName>
</protein>
<name>A0A1M5XCV0_9CLOT</name>